<dbReference type="PANTHER" id="PTHR46073:SF1">
    <property type="entry name" value="GH18 DOMAIN-CONTAINING PROTEIN-RELATED"/>
    <property type="match status" value="1"/>
</dbReference>
<dbReference type="GO" id="GO:0008061">
    <property type="term" value="F:chitin binding"/>
    <property type="evidence" value="ECO:0007669"/>
    <property type="project" value="InterPro"/>
</dbReference>
<dbReference type="GO" id="GO:0005975">
    <property type="term" value="P:carbohydrate metabolic process"/>
    <property type="evidence" value="ECO:0007669"/>
    <property type="project" value="InterPro"/>
</dbReference>
<keyword evidence="1" id="KW-1133">Transmembrane helix</keyword>
<evidence type="ECO:0000313" key="3">
    <source>
        <dbReference type="EMBL" id="CAP34054.1"/>
    </source>
</evidence>
<keyword evidence="1" id="KW-0472">Membrane</keyword>
<feature type="transmembrane region" description="Helical" evidence="1">
    <location>
        <begin position="549"/>
        <end position="568"/>
    </location>
</feature>
<dbReference type="EMBL" id="HE601094">
    <property type="protein sequence ID" value="CAP34054.1"/>
    <property type="molecule type" value="Genomic_DNA"/>
</dbReference>
<dbReference type="HOGENOM" id="CLU_002833_0_2_1"/>
<dbReference type="InterPro" id="IPR001223">
    <property type="entry name" value="Glyco_hydro18_cat"/>
</dbReference>
<dbReference type="WormBase" id="CBG15919">
    <property type="protein sequence ID" value="CBP40768"/>
    <property type="gene ID" value="WBGene00036024"/>
</dbReference>
<dbReference type="SMART" id="SM00636">
    <property type="entry name" value="Glyco_18"/>
    <property type="match status" value="1"/>
</dbReference>
<dbReference type="KEGG" id="cbr:CBG_15919"/>
<dbReference type="InterPro" id="IPR017853">
    <property type="entry name" value="GH"/>
</dbReference>
<organism evidence="3 4">
    <name type="scientific">Caenorhabditis briggsae</name>
    <dbReference type="NCBI Taxonomy" id="6238"/>
    <lineage>
        <taxon>Eukaryota</taxon>
        <taxon>Metazoa</taxon>
        <taxon>Ecdysozoa</taxon>
        <taxon>Nematoda</taxon>
        <taxon>Chromadorea</taxon>
        <taxon>Rhabditida</taxon>
        <taxon>Rhabditina</taxon>
        <taxon>Rhabditomorpha</taxon>
        <taxon>Rhabditoidea</taxon>
        <taxon>Rhabditidae</taxon>
        <taxon>Peloderinae</taxon>
        <taxon>Caenorhabditis</taxon>
    </lineage>
</organism>
<name>A8XN28_CAEBR</name>
<dbReference type="Gene3D" id="3.20.20.80">
    <property type="entry name" value="Glycosidases"/>
    <property type="match status" value="2"/>
</dbReference>
<proteinExistence type="predicted"/>
<reference evidence="3 4" key="2">
    <citation type="journal article" date="2011" name="PLoS Genet.">
        <title>Caenorhabditis briggsae recombinant inbred line genotypes reveal inter-strain incompatibility and the evolution of recombination.</title>
        <authorList>
            <person name="Ross J.A."/>
            <person name="Koboldt D.C."/>
            <person name="Staisch J.E."/>
            <person name="Chamberlin H.M."/>
            <person name="Gupta B.P."/>
            <person name="Miller R.D."/>
            <person name="Baird S.E."/>
            <person name="Haag E.S."/>
        </authorList>
    </citation>
    <scope>NUCLEOTIDE SEQUENCE [LARGE SCALE GENOMIC DNA]</scope>
    <source>
        <strain evidence="3 4">AF16</strain>
    </source>
</reference>
<dbReference type="STRING" id="6238.A8XN28"/>
<dbReference type="PROSITE" id="PS51910">
    <property type="entry name" value="GH18_2"/>
    <property type="match status" value="1"/>
</dbReference>
<gene>
    <name evidence="3 5" type="ORF">CBG15919</name>
    <name evidence="3" type="ORF">CBG_15919</name>
</gene>
<evidence type="ECO:0000313" key="5">
    <source>
        <dbReference type="WormBase" id="CBG15919"/>
    </source>
</evidence>
<dbReference type="AlphaFoldDB" id="A8XN28"/>
<feature type="transmembrane region" description="Helical" evidence="1">
    <location>
        <begin position="513"/>
        <end position="537"/>
    </location>
</feature>
<dbReference type="InterPro" id="IPR011583">
    <property type="entry name" value="Chitinase_II/V-like_cat"/>
</dbReference>
<accession>A8XN28</accession>
<keyword evidence="1" id="KW-0812">Transmembrane</keyword>
<reference evidence="3 4" key="1">
    <citation type="journal article" date="2003" name="PLoS Biol.">
        <title>The genome sequence of Caenorhabditis briggsae: a platform for comparative genomics.</title>
        <authorList>
            <person name="Stein L.D."/>
            <person name="Bao Z."/>
            <person name="Blasiar D."/>
            <person name="Blumenthal T."/>
            <person name="Brent M.R."/>
            <person name="Chen N."/>
            <person name="Chinwalla A."/>
            <person name="Clarke L."/>
            <person name="Clee C."/>
            <person name="Coghlan A."/>
            <person name="Coulson A."/>
            <person name="D'Eustachio P."/>
            <person name="Fitch D.H."/>
            <person name="Fulton L.A."/>
            <person name="Fulton R.E."/>
            <person name="Griffiths-Jones S."/>
            <person name="Harris T.W."/>
            <person name="Hillier L.W."/>
            <person name="Kamath R."/>
            <person name="Kuwabara P.E."/>
            <person name="Mardis E.R."/>
            <person name="Marra M.A."/>
            <person name="Miner T.L."/>
            <person name="Minx P."/>
            <person name="Mullikin J.C."/>
            <person name="Plumb R.W."/>
            <person name="Rogers J."/>
            <person name="Schein J.E."/>
            <person name="Sohrmann M."/>
            <person name="Spieth J."/>
            <person name="Stajich J.E."/>
            <person name="Wei C."/>
            <person name="Willey D."/>
            <person name="Wilson R.K."/>
            <person name="Durbin R."/>
            <person name="Waterston R.H."/>
        </authorList>
    </citation>
    <scope>NUCLEOTIDE SEQUENCE [LARGE SCALE GENOMIC DNA]</scope>
    <source>
        <strain evidence="3 4">AF16</strain>
    </source>
</reference>
<dbReference type="SUPFAM" id="SSF51445">
    <property type="entry name" value="(Trans)glycosidases"/>
    <property type="match status" value="1"/>
</dbReference>
<dbReference type="Proteomes" id="UP000008549">
    <property type="component" value="Unassembled WGS sequence"/>
</dbReference>
<dbReference type="CTD" id="8580253"/>
<evidence type="ECO:0000256" key="1">
    <source>
        <dbReference type="SAM" id="Phobius"/>
    </source>
</evidence>
<dbReference type="RefSeq" id="XP_002638256.1">
    <property type="nucleotide sequence ID" value="XM_002638210.1"/>
</dbReference>
<feature type="domain" description="GH18" evidence="2">
    <location>
        <begin position="113"/>
        <end position="430"/>
    </location>
</feature>
<dbReference type="InParanoid" id="A8XN28"/>
<dbReference type="CDD" id="cd00598">
    <property type="entry name" value="GH18_chitinase-like"/>
    <property type="match status" value="1"/>
</dbReference>
<feature type="transmembrane region" description="Helical" evidence="1">
    <location>
        <begin position="480"/>
        <end position="501"/>
    </location>
</feature>
<feature type="transmembrane region" description="Helical" evidence="1">
    <location>
        <begin position="53"/>
        <end position="77"/>
    </location>
</feature>
<protein>
    <submittedName>
        <fullName evidence="3">Protein CBG15919</fullName>
    </submittedName>
</protein>
<evidence type="ECO:0000313" key="4">
    <source>
        <dbReference type="Proteomes" id="UP000008549"/>
    </source>
</evidence>
<keyword evidence="4" id="KW-1185">Reference proteome</keyword>
<sequence length="628" mass="73626">MSSRYSDYKSRDPQDPSEIFSETYHYRLLSRNDPHFSVPYRKSKNWRNRKCGFLKNCVLGYGIGIIAFFIFICGLQINPSKMQNFTRFPKIFSDFGIQKLNGTSEGSKKLCHPRIIGYYKGWDNQIIRSSQLGKLSHVIFKYLVISKNGSTIEFKNNLEEAKFLDLKRRIGDFKETKLMISLDFGKNFKMEKSQTLITNINSFLDFHNWDGVDIDWRHPTPEDIPNQVKFLRNLKKSINPKKLISMVFGGLEWTYSYQMDLKNLIENLDFLNIFSMDYYNGNLTGPPAPLFSGDGEFRGFNVDRTMKYFVCNTKNSKKMNMGVPFYGKFWKNVKKEPKDGIWNSGNFENNIPWRSINFKKSEKWHKYAMTPFILDSEKNTFLGFENQKSLKKKMEYLKKKNLGGLMIESIGDDDDMDSLLDTVVENFECVEKENSNLKVFREQLKTNFLRSPKISQNFSIKFQKMNNTTIDQFHSKNRGFAATFIIYFFISASIFPFYIRIFNRNNNQEKNSLVFRILAHFCFVIKLKFIVIILMTLDLTVLYFWLGKNVISVFGIFYLLIGLSILNFTTQLPICLPRIPFLLHPSFINVPLHHHQHMSIRLGVFVHSNCNEFIQLSICIIYPNDKTP</sequence>
<dbReference type="GeneID" id="8580253"/>
<evidence type="ECO:0000259" key="2">
    <source>
        <dbReference type="PROSITE" id="PS51910"/>
    </source>
</evidence>
<dbReference type="eggNOG" id="KOG2806">
    <property type="taxonomic scope" value="Eukaryota"/>
</dbReference>
<dbReference type="Pfam" id="PF00704">
    <property type="entry name" value="Glyco_hydro_18"/>
    <property type="match status" value="1"/>
</dbReference>
<dbReference type="InterPro" id="IPR018817">
    <property type="entry name" value="7TM_GPCR_serpentine_rcpt_Srz"/>
</dbReference>
<dbReference type="PANTHER" id="PTHR46073">
    <property type="entry name" value="CHITINASE"/>
    <property type="match status" value="1"/>
</dbReference>
<dbReference type="Pfam" id="PF10325">
    <property type="entry name" value="7TM_GPCR_Srz"/>
    <property type="match status" value="1"/>
</dbReference>